<dbReference type="NCBIfam" id="TIGR02218">
    <property type="entry name" value="phg_TIGR02218"/>
    <property type="match status" value="1"/>
</dbReference>
<dbReference type="Pfam" id="PF09356">
    <property type="entry name" value="Phage_BR0599"/>
    <property type="match status" value="1"/>
</dbReference>
<feature type="domain" description="Bacteriophage phiJL001 Gp84 C-terminal" evidence="1">
    <location>
        <begin position="186"/>
        <end position="263"/>
    </location>
</feature>
<protein>
    <submittedName>
        <fullName evidence="2">DUF2163 domain-containing protein</fullName>
    </submittedName>
</protein>
<reference evidence="3" key="1">
    <citation type="journal article" date="2019" name="Int. J. Syst. Evol. Microbiol.">
        <title>The Global Catalogue of Microorganisms (GCM) 10K type strain sequencing project: providing services to taxonomists for standard genome sequencing and annotation.</title>
        <authorList>
            <consortium name="The Broad Institute Genomics Platform"/>
            <consortium name="The Broad Institute Genome Sequencing Center for Infectious Disease"/>
            <person name="Wu L."/>
            <person name="Ma J."/>
        </authorList>
    </citation>
    <scope>NUCLEOTIDE SEQUENCE [LARGE SCALE GENOMIC DNA]</scope>
    <source>
        <strain evidence="3">KCTC 42984</strain>
    </source>
</reference>
<evidence type="ECO:0000313" key="3">
    <source>
        <dbReference type="Proteomes" id="UP001595604"/>
    </source>
</evidence>
<accession>A0ABV7IUN3</accession>
<name>A0ABV7IUN3_9SPHN</name>
<dbReference type="InterPro" id="IPR018964">
    <property type="entry name" value="Phage_phiJL001_Gp84_C"/>
</dbReference>
<keyword evidence="3" id="KW-1185">Reference proteome</keyword>
<proteinExistence type="predicted"/>
<sequence length="272" mass="28881">MSRIWFSQELETTATFWRIYRHDGVALGFTTHDADLWADDLLHRAAPGMIPSAIRCSADLEPDNAEVDGALTHDAISEADLAAGRYDGARIVVGLIDWESAESQIIYDGSIGEISQDSGKFNATLRSRKADLQRDLIPRTSPTCRATFCGPDCGLSGARFTHRGTVATADPGANTVTVATTIDPAAFAGGELRWLDGPLAGTRATVVDCLGGALLLASPIEVAIAPGSQVLLREGCDRTLATCHGRFANAANFRGEPFLPGNDLVARYPVGP</sequence>
<dbReference type="InterPro" id="IPR011928">
    <property type="entry name" value="Phage_phiJL001_Gp84"/>
</dbReference>
<dbReference type="Pfam" id="PF09931">
    <property type="entry name" value="Phage_phiJL001_Gp84_N"/>
    <property type="match status" value="1"/>
</dbReference>
<comment type="caution">
    <text evidence="2">The sequence shown here is derived from an EMBL/GenBank/DDBJ whole genome shotgun (WGS) entry which is preliminary data.</text>
</comment>
<dbReference type="EMBL" id="JBHRTQ010000011">
    <property type="protein sequence ID" value="MFC3175225.1"/>
    <property type="molecule type" value="Genomic_DNA"/>
</dbReference>
<evidence type="ECO:0000313" key="2">
    <source>
        <dbReference type="EMBL" id="MFC3175225.1"/>
    </source>
</evidence>
<gene>
    <name evidence="2" type="ORF">ACFOD9_13270</name>
</gene>
<evidence type="ECO:0000259" key="1">
    <source>
        <dbReference type="Pfam" id="PF09356"/>
    </source>
</evidence>
<dbReference type="Proteomes" id="UP001595604">
    <property type="component" value="Unassembled WGS sequence"/>
</dbReference>
<dbReference type="RefSeq" id="WP_379510603.1">
    <property type="nucleotide sequence ID" value="NZ_JBHRTQ010000011.1"/>
</dbReference>
<organism evidence="2 3">
    <name type="scientific">Novosphingobium bradum</name>
    <dbReference type="NCBI Taxonomy" id="1737444"/>
    <lineage>
        <taxon>Bacteria</taxon>
        <taxon>Pseudomonadati</taxon>
        <taxon>Pseudomonadota</taxon>
        <taxon>Alphaproteobacteria</taxon>
        <taxon>Sphingomonadales</taxon>
        <taxon>Sphingomonadaceae</taxon>
        <taxon>Novosphingobium</taxon>
    </lineage>
</organism>